<evidence type="ECO:0000313" key="2">
    <source>
        <dbReference type="EMBL" id="ART20071.1"/>
    </source>
</evidence>
<accession>A0A2Z2J0K2</accession>
<proteinExistence type="predicted"/>
<name>A0A2Z2J0K2_CORST</name>
<dbReference type="KEGG" id="cstr:CBE89_00055"/>
<feature type="compositionally biased region" description="Polar residues" evidence="1">
    <location>
        <begin position="19"/>
        <end position="37"/>
    </location>
</feature>
<evidence type="ECO:0000256" key="1">
    <source>
        <dbReference type="SAM" id="MobiDB-lite"/>
    </source>
</evidence>
<feature type="compositionally biased region" description="Polar residues" evidence="1">
    <location>
        <begin position="59"/>
        <end position="69"/>
    </location>
</feature>
<evidence type="ECO:0000313" key="3">
    <source>
        <dbReference type="Proteomes" id="UP000250197"/>
    </source>
</evidence>
<feature type="region of interest" description="Disordered" evidence="1">
    <location>
        <begin position="1"/>
        <end position="123"/>
    </location>
</feature>
<dbReference type="Proteomes" id="UP000250197">
    <property type="component" value="Chromosome"/>
</dbReference>
<protein>
    <recommendedName>
        <fullName evidence="4">Scaffolding protein</fullName>
    </recommendedName>
</protein>
<evidence type="ECO:0008006" key="4">
    <source>
        <dbReference type="Google" id="ProtNLM"/>
    </source>
</evidence>
<gene>
    <name evidence="2" type="ORF">CBE89_00055</name>
</gene>
<reference evidence="2 3" key="1">
    <citation type="submission" date="2017-05" db="EMBL/GenBank/DDBJ databases">
        <title>Complete genome sequence of Corynebacterium striatum KC-Na-1 isolated from Neophocaena asiaeorientalis in Korea.</title>
        <authorList>
            <person name="Kim J.H."/>
            <person name="Lee K."/>
        </authorList>
    </citation>
    <scope>NUCLEOTIDE SEQUENCE [LARGE SCALE GENOMIC DNA]</scope>
    <source>
        <strain evidence="2 3">KC-Na-01</strain>
    </source>
</reference>
<dbReference type="EMBL" id="CP021252">
    <property type="protein sequence ID" value="ART20071.1"/>
    <property type="molecule type" value="Genomic_DNA"/>
</dbReference>
<dbReference type="AlphaFoldDB" id="A0A2Z2J0K2"/>
<feature type="region of interest" description="Disordered" evidence="1">
    <location>
        <begin position="181"/>
        <end position="212"/>
    </location>
</feature>
<organism evidence="2 3">
    <name type="scientific">Corynebacterium striatum</name>
    <dbReference type="NCBI Taxonomy" id="43770"/>
    <lineage>
        <taxon>Bacteria</taxon>
        <taxon>Bacillati</taxon>
        <taxon>Actinomycetota</taxon>
        <taxon>Actinomycetes</taxon>
        <taxon>Mycobacteriales</taxon>
        <taxon>Corynebacteriaceae</taxon>
        <taxon>Corynebacterium</taxon>
    </lineage>
</organism>
<dbReference type="RefSeq" id="WP_086890304.1">
    <property type="nucleotide sequence ID" value="NZ_CP021252.1"/>
</dbReference>
<feature type="compositionally biased region" description="Basic and acidic residues" evidence="1">
    <location>
        <begin position="70"/>
        <end position="123"/>
    </location>
</feature>
<sequence length="212" mass="23135">MPKHLKPWIRAITADEESPSNGATNSSQKSANATDADNSAPGDGDKDSGEENDDEESSAQSPAEDSNASKVEKDDSQEKSVESTSDDKKPEDPDGRGSKRAVLEDLARERKKRQSVESERDELAERLKKLEQENAARERKENMKTALAKANLPAEMADRLKGESLEELTEDAEKLAKSLGYDRSAIDPGQGKSKAPKPATLADAIKNHYVKE</sequence>